<keyword evidence="2" id="KW-1185">Reference proteome</keyword>
<sequence>MNAPSTTLHIVEVLRAFQGSFPMNLKLMRELYGLRSLEVMPEASSPFHLVHEGKPLPVHLPCDAVIGVHSFLMKSWDEGKPKFLIQFAQGLTDGAVLVDVGANVGLFSRQCLSLMPNLREVHCYEPHPGNHEMLQRNLGMLPHANLVNLGLSTESGSISFYEDPSNVGNYSLNLKAMPPVYRESKVEVVNAATQEDRWLASGRPIFYKSDTQGHDELIATALSDHFWSQVKVGFFELWRLEGKTFDRTRFAQILDGFPYKVFEKAPTVNVTTAEVMTYLEGVDGAFDDLLFWR</sequence>
<dbReference type="EMBL" id="SIXI01000001">
    <property type="protein sequence ID" value="TBO34338.1"/>
    <property type="molecule type" value="Genomic_DNA"/>
</dbReference>
<gene>
    <name evidence="1" type="ORF">EYS42_02650</name>
</gene>
<dbReference type="RefSeq" id="WP_130966288.1">
    <property type="nucleotide sequence ID" value="NZ_SIXI01000001.1"/>
</dbReference>
<dbReference type="Gene3D" id="3.40.50.150">
    <property type="entry name" value="Vaccinia Virus protein VP39"/>
    <property type="match status" value="1"/>
</dbReference>
<dbReference type="SUPFAM" id="SSF53335">
    <property type="entry name" value="S-adenosyl-L-methionine-dependent methyltransferases"/>
    <property type="match status" value="1"/>
</dbReference>
<comment type="caution">
    <text evidence="1">The sequence shown here is derived from an EMBL/GenBank/DDBJ whole genome shotgun (WGS) entry which is preliminary data.</text>
</comment>
<proteinExistence type="predicted"/>
<keyword evidence="1" id="KW-0808">Transferase</keyword>
<dbReference type="GO" id="GO:0032259">
    <property type="term" value="P:methylation"/>
    <property type="evidence" value="ECO:0007669"/>
    <property type="project" value="UniProtKB-KW"/>
</dbReference>
<keyword evidence="1" id="KW-0489">Methyltransferase</keyword>
<dbReference type="OrthoDB" id="9781985at2"/>
<accession>A0A4Q9H2S7</accession>
<evidence type="ECO:0000313" key="2">
    <source>
        <dbReference type="Proteomes" id="UP000292120"/>
    </source>
</evidence>
<dbReference type="PANTHER" id="PTHR34203:SF15">
    <property type="entry name" value="SLL1173 PROTEIN"/>
    <property type="match status" value="1"/>
</dbReference>
<organism evidence="1 2">
    <name type="scientific">Aquabacterium lacunae</name>
    <dbReference type="NCBI Taxonomy" id="2528630"/>
    <lineage>
        <taxon>Bacteria</taxon>
        <taxon>Pseudomonadati</taxon>
        <taxon>Pseudomonadota</taxon>
        <taxon>Betaproteobacteria</taxon>
        <taxon>Burkholderiales</taxon>
        <taxon>Aquabacterium</taxon>
    </lineage>
</organism>
<dbReference type="GO" id="GO:0008168">
    <property type="term" value="F:methyltransferase activity"/>
    <property type="evidence" value="ECO:0007669"/>
    <property type="project" value="UniProtKB-KW"/>
</dbReference>
<evidence type="ECO:0000313" key="1">
    <source>
        <dbReference type="EMBL" id="TBO34338.1"/>
    </source>
</evidence>
<dbReference type="InterPro" id="IPR006342">
    <property type="entry name" value="FkbM_mtfrase"/>
</dbReference>
<dbReference type="InterPro" id="IPR052514">
    <property type="entry name" value="SAM-dependent_MTase"/>
</dbReference>
<dbReference type="AlphaFoldDB" id="A0A4Q9H2S7"/>
<dbReference type="PANTHER" id="PTHR34203">
    <property type="entry name" value="METHYLTRANSFERASE, FKBM FAMILY PROTEIN"/>
    <property type="match status" value="1"/>
</dbReference>
<dbReference type="InterPro" id="IPR029063">
    <property type="entry name" value="SAM-dependent_MTases_sf"/>
</dbReference>
<reference evidence="1 2" key="1">
    <citation type="submission" date="2019-02" db="EMBL/GenBank/DDBJ databases">
        <title>Aquabacterium sp. strain KMB7.</title>
        <authorList>
            <person name="Chen W.-M."/>
        </authorList>
    </citation>
    <scope>NUCLEOTIDE SEQUENCE [LARGE SCALE GENOMIC DNA]</scope>
    <source>
        <strain evidence="1 2">KMB7</strain>
    </source>
</reference>
<protein>
    <submittedName>
        <fullName evidence="1">FkbM family methyltransferase</fullName>
    </submittedName>
</protein>
<name>A0A4Q9H2S7_9BURK</name>
<dbReference type="NCBIfam" id="TIGR01444">
    <property type="entry name" value="fkbM_fam"/>
    <property type="match status" value="1"/>
</dbReference>
<dbReference type="Proteomes" id="UP000292120">
    <property type="component" value="Unassembled WGS sequence"/>
</dbReference>